<name>A0A2V4NFB9_9RHOB</name>
<proteinExistence type="predicted"/>
<comment type="caution">
    <text evidence="1">The sequence shown here is derived from an EMBL/GenBank/DDBJ whole genome shotgun (WGS) entry which is preliminary data.</text>
</comment>
<keyword evidence="2" id="KW-1185">Reference proteome</keyword>
<sequence>MAQRHEIDLALLATDLRRHLAQVRYRGARKVVMVEGVPSGALISMRDLARIEALDAQSAAAETQRRSGR</sequence>
<reference evidence="1 2" key="1">
    <citation type="submission" date="2018-05" db="EMBL/GenBank/DDBJ databases">
        <title>Oceanovita maritima gen. nov., sp. nov., a marine bacterium in the family Rhodobacteraceae isolated from surface seawater of Lundu port Xiamen, China.</title>
        <authorList>
            <person name="Hetharua B.H."/>
            <person name="Min D."/>
            <person name="Liao H."/>
            <person name="Tian Y."/>
        </authorList>
    </citation>
    <scope>NUCLEOTIDE SEQUENCE [LARGE SCALE GENOMIC DNA]</scope>
    <source>
        <strain evidence="1 2">FSX-11</strain>
    </source>
</reference>
<evidence type="ECO:0000313" key="2">
    <source>
        <dbReference type="Proteomes" id="UP000248012"/>
    </source>
</evidence>
<protein>
    <recommendedName>
        <fullName evidence="3">Antitoxin Phd_YefM, type II toxin-antitoxin system</fullName>
    </recommendedName>
</protein>
<dbReference type="AlphaFoldDB" id="A0A2V4NFB9"/>
<dbReference type="EMBL" id="QFVT01000003">
    <property type="protein sequence ID" value="PYC48610.1"/>
    <property type="molecule type" value="Genomic_DNA"/>
</dbReference>
<accession>A0A2V4NFB9</accession>
<organism evidence="1 2">
    <name type="scientific">Litorivita pollutaquae</name>
    <dbReference type="NCBI Taxonomy" id="2200892"/>
    <lineage>
        <taxon>Bacteria</taxon>
        <taxon>Pseudomonadati</taxon>
        <taxon>Pseudomonadota</taxon>
        <taxon>Alphaproteobacteria</taxon>
        <taxon>Rhodobacterales</taxon>
        <taxon>Paracoccaceae</taxon>
        <taxon>Litorivita</taxon>
    </lineage>
</organism>
<gene>
    <name evidence="1" type="ORF">DI396_06515</name>
</gene>
<evidence type="ECO:0008006" key="3">
    <source>
        <dbReference type="Google" id="ProtNLM"/>
    </source>
</evidence>
<dbReference type="Proteomes" id="UP000248012">
    <property type="component" value="Unassembled WGS sequence"/>
</dbReference>
<evidence type="ECO:0000313" key="1">
    <source>
        <dbReference type="EMBL" id="PYC48610.1"/>
    </source>
</evidence>
<dbReference type="RefSeq" id="WP_110795342.1">
    <property type="nucleotide sequence ID" value="NZ_KZ826482.1"/>
</dbReference>